<feature type="signal peptide" evidence="1">
    <location>
        <begin position="1"/>
        <end position="17"/>
    </location>
</feature>
<evidence type="ECO:0000313" key="2">
    <source>
        <dbReference type="EMBL" id="KAK8159181.1"/>
    </source>
</evidence>
<protein>
    <submittedName>
        <fullName evidence="2">Uncharacterized protein</fullName>
    </submittedName>
</protein>
<keyword evidence="1" id="KW-0732">Signal</keyword>
<dbReference type="Proteomes" id="UP001456524">
    <property type="component" value="Unassembled WGS sequence"/>
</dbReference>
<proteinExistence type="predicted"/>
<organism evidence="2 3">
    <name type="scientific">Phyllosticta citrichinensis</name>
    <dbReference type="NCBI Taxonomy" id="1130410"/>
    <lineage>
        <taxon>Eukaryota</taxon>
        <taxon>Fungi</taxon>
        <taxon>Dikarya</taxon>
        <taxon>Ascomycota</taxon>
        <taxon>Pezizomycotina</taxon>
        <taxon>Dothideomycetes</taxon>
        <taxon>Dothideomycetes incertae sedis</taxon>
        <taxon>Botryosphaeriales</taxon>
        <taxon>Phyllostictaceae</taxon>
        <taxon>Phyllosticta</taxon>
    </lineage>
</organism>
<sequence>MGNLLTWTLLIVTEIDTYFSFDRSDPYVLALKRGVKPIMNLGPRGCTYCFYVYGLGEARRVPSTQRSGRRRQWHARVPQALATADEARSVHLLLQSRLGSSRSLSRPDPGSRISFDTTVVVRSAYAVRSSAPLPTAYMFFFKTYNHRGAQRLESRVDGKLWKCTTSGTEADQ</sequence>
<feature type="chain" id="PRO_5045594464" evidence="1">
    <location>
        <begin position="18"/>
        <end position="172"/>
    </location>
</feature>
<comment type="caution">
    <text evidence="2">The sequence shown here is derived from an EMBL/GenBank/DDBJ whole genome shotgun (WGS) entry which is preliminary data.</text>
</comment>
<evidence type="ECO:0000256" key="1">
    <source>
        <dbReference type="SAM" id="SignalP"/>
    </source>
</evidence>
<evidence type="ECO:0000313" key="3">
    <source>
        <dbReference type="Proteomes" id="UP001456524"/>
    </source>
</evidence>
<accession>A0ABR1XK41</accession>
<name>A0ABR1XK41_9PEZI</name>
<keyword evidence="3" id="KW-1185">Reference proteome</keyword>
<reference evidence="2 3" key="1">
    <citation type="journal article" date="2022" name="G3 (Bethesda)">
        <title>Enemy or ally: a genomic approach to elucidate the lifestyle of Phyllosticta citrichinaensis.</title>
        <authorList>
            <person name="Buijs V.A."/>
            <person name="Groenewald J.Z."/>
            <person name="Haridas S."/>
            <person name="LaButti K.M."/>
            <person name="Lipzen A."/>
            <person name="Martin F.M."/>
            <person name="Barry K."/>
            <person name="Grigoriev I.V."/>
            <person name="Crous P.W."/>
            <person name="Seidl M.F."/>
        </authorList>
    </citation>
    <scope>NUCLEOTIDE SEQUENCE [LARGE SCALE GENOMIC DNA]</scope>
    <source>
        <strain evidence="2 3">CBS 129764</strain>
    </source>
</reference>
<dbReference type="EMBL" id="JBBWUH010000008">
    <property type="protein sequence ID" value="KAK8159181.1"/>
    <property type="molecule type" value="Genomic_DNA"/>
</dbReference>
<gene>
    <name evidence="2" type="ORF">IWX90DRAFT_439756</name>
</gene>